<sequence>MQAAIASDSISFVNTKCFDQFLDQQWYSHLDGAPIKT</sequence>
<evidence type="ECO:0000313" key="2">
    <source>
        <dbReference type="Proteomes" id="UP000663889"/>
    </source>
</evidence>
<comment type="caution">
    <text evidence="1">The sequence shown here is derived from an EMBL/GenBank/DDBJ whole genome shotgun (WGS) entry which is preliminary data.</text>
</comment>
<protein>
    <submittedName>
        <fullName evidence="1">Uncharacterized protein</fullName>
    </submittedName>
</protein>
<dbReference type="EMBL" id="CAJNOU010012128">
    <property type="protein sequence ID" value="CAF1560550.1"/>
    <property type="molecule type" value="Genomic_DNA"/>
</dbReference>
<gene>
    <name evidence="1" type="ORF">SEV965_LOCUS39131</name>
</gene>
<dbReference type="Proteomes" id="UP000663889">
    <property type="component" value="Unassembled WGS sequence"/>
</dbReference>
<evidence type="ECO:0000313" key="1">
    <source>
        <dbReference type="EMBL" id="CAF1560550.1"/>
    </source>
</evidence>
<organism evidence="1 2">
    <name type="scientific">Rotaria sordida</name>
    <dbReference type="NCBI Taxonomy" id="392033"/>
    <lineage>
        <taxon>Eukaryota</taxon>
        <taxon>Metazoa</taxon>
        <taxon>Spiralia</taxon>
        <taxon>Gnathifera</taxon>
        <taxon>Rotifera</taxon>
        <taxon>Eurotatoria</taxon>
        <taxon>Bdelloidea</taxon>
        <taxon>Philodinida</taxon>
        <taxon>Philodinidae</taxon>
        <taxon>Rotaria</taxon>
    </lineage>
</organism>
<name>A0A815XQN8_9BILA</name>
<reference evidence="1" key="1">
    <citation type="submission" date="2021-02" db="EMBL/GenBank/DDBJ databases">
        <authorList>
            <person name="Nowell W R."/>
        </authorList>
    </citation>
    <scope>NUCLEOTIDE SEQUENCE</scope>
</reference>
<accession>A0A815XQN8</accession>
<proteinExistence type="predicted"/>
<feature type="non-terminal residue" evidence="1">
    <location>
        <position position="37"/>
    </location>
</feature>
<dbReference type="AlphaFoldDB" id="A0A815XQN8"/>